<keyword evidence="1" id="KW-1133">Transmembrane helix</keyword>
<dbReference type="STRING" id="1150368.SAMN02927921_03830"/>
<dbReference type="GO" id="GO:0016787">
    <property type="term" value="F:hydrolase activity"/>
    <property type="evidence" value="ECO:0007669"/>
    <property type="project" value="UniProtKB-KW"/>
</dbReference>
<keyword evidence="3" id="KW-0808">Transferase</keyword>
<feature type="transmembrane region" description="Helical" evidence="1">
    <location>
        <begin position="200"/>
        <end position="218"/>
    </location>
</feature>
<feature type="transmembrane region" description="Helical" evidence="1">
    <location>
        <begin position="372"/>
        <end position="394"/>
    </location>
</feature>
<organism evidence="3 4">
    <name type="scientific">Sinomicrobium oceani</name>
    <dbReference type="NCBI Taxonomy" id="1150368"/>
    <lineage>
        <taxon>Bacteria</taxon>
        <taxon>Pseudomonadati</taxon>
        <taxon>Bacteroidota</taxon>
        <taxon>Flavobacteriia</taxon>
        <taxon>Flavobacteriales</taxon>
        <taxon>Flavobacteriaceae</taxon>
        <taxon>Sinomicrobium</taxon>
    </lineage>
</organism>
<sequence length="404" mass="46511">MEEQTTANRYKGYSRADNRNIWVDYLRSFLTVLVVAHHSTLAYTTFASFDAEAYIRSTHPMVDAHRWIGLDIFQNFNDIFFMSLMFLVGGLFLSRSIARKGTVTFILDRMYRLFIPFLFLGTFFMLIAHFPSYYVAHGHTGITAYVLDFFTVEQWPVGPPWFICVLFVFNVIFALISPVLQSYNRQIAKGVDILGKHPVWAVFLLLVVTWVLYVPVAYTAGPGTWTGWGPFDFQVSRVALYFGYFMTGVCIGYTRFNEGLFSAKSVLVKYWWLWGLFAVGIYTVLTILSGSLGAMFRQGTISEFQAWMIYYTLYVGSCVLSCVACITLFRRFAKHEVSWWRSLSDNAYLIYLIHYIFVIWIQFLLRDAGIPALVKFFITFGGALGLSWVAAVGMRKIKPVRHYL</sequence>
<feature type="transmembrane region" description="Helical" evidence="1">
    <location>
        <begin position="349"/>
        <end position="366"/>
    </location>
</feature>
<feature type="transmembrane region" description="Helical" evidence="1">
    <location>
        <begin position="308"/>
        <end position="329"/>
    </location>
</feature>
<feature type="transmembrane region" description="Helical" evidence="1">
    <location>
        <begin position="160"/>
        <end position="180"/>
    </location>
</feature>
<feature type="transmembrane region" description="Helical" evidence="1">
    <location>
        <begin position="79"/>
        <end position="98"/>
    </location>
</feature>
<evidence type="ECO:0000313" key="4">
    <source>
        <dbReference type="Proteomes" id="UP000182248"/>
    </source>
</evidence>
<dbReference type="Proteomes" id="UP000182248">
    <property type="component" value="Unassembled WGS sequence"/>
</dbReference>
<dbReference type="PANTHER" id="PTHR36927">
    <property type="entry name" value="BLR4337 PROTEIN"/>
    <property type="match status" value="1"/>
</dbReference>
<evidence type="ECO:0000256" key="1">
    <source>
        <dbReference type="SAM" id="Phobius"/>
    </source>
</evidence>
<gene>
    <name evidence="3" type="ORF">SAMN02927921_03830</name>
</gene>
<name>A0A1K1RPJ8_9FLAO</name>
<dbReference type="RefSeq" id="WP_072319069.1">
    <property type="nucleotide sequence ID" value="NZ_FPJE01000031.1"/>
</dbReference>
<dbReference type="AlphaFoldDB" id="A0A1K1RPJ8"/>
<keyword evidence="3" id="KW-0378">Hydrolase</keyword>
<evidence type="ECO:0000259" key="2">
    <source>
        <dbReference type="Pfam" id="PF01757"/>
    </source>
</evidence>
<keyword evidence="4" id="KW-1185">Reference proteome</keyword>
<dbReference type="InterPro" id="IPR002656">
    <property type="entry name" value="Acyl_transf_3_dom"/>
</dbReference>
<reference evidence="3 4" key="1">
    <citation type="submission" date="2016-11" db="EMBL/GenBank/DDBJ databases">
        <authorList>
            <person name="Jaros S."/>
            <person name="Januszkiewicz K."/>
            <person name="Wedrychowicz H."/>
        </authorList>
    </citation>
    <scope>NUCLEOTIDE SEQUENCE [LARGE SCALE GENOMIC DNA]</scope>
    <source>
        <strain evidence="3 4">CGMCC 1.12145</strain>
    </source>
</reference>
<dbReference type="OrthoDB" id="5446016at2"/>
<feature type="transmembrane region" description="Helical" evidence="1">
    <location>
        <begin position="238"/>
        <end position="256"/>
    </location>
</feature>
<evidence type="ECO:0000313" key="3">
    <source>
        <dbReference type="EMBL" id="SFW73958.1"/>
    </source>
</evidence>
<proteinExistence type="predicted"/>
<keyword evidence="1" id="KW-0472">Membrane</keyword>
<feature type="transmembrane region" description="Helical" evidence="1">
    <location>
        <begin position="268"/>
        <end position="288"/>
    </location>
</feature>
<keyword evidence="1" id="KW-0812">Transmembrane</keyword>
<dbReference type="GO" id="GO:0016747">
    <property type="term" value="F:acyltransferase activity, transferring groups other than amino-acyl groups"/>
    <property type="evidence" value="ECO:0007669"/>
    <property type="project" value="InterPro"/>
</dbReference>
<dbReference type="PANTHER" id="PTHR36927:SF4">
    <property type="entry name" value="BLR5718 PROTEIN"/>
    <property type="match status" value="1"/>
</dbReference>
<accession>A0A1K1RPJ8</accession>
<dbReference type="EMBL" id="FPJE01000031">
    <property type="protein sequence ID" value="SFW73958.1"/>
    <property type="molecule type" value="Genomic_DNA"/>
</dbReference>
<feature type="transmembrane region" description="Helical" evidence="1">
    <location>
        <begin position="110"/>
        <end position="130"/>
    </location>
</feature>
<protein>
    <submittedName>
        <fullName evidence="3">Peptidoglycan/LPS O-acetylase OafA/YrhL, contains acyltransferase and SGNH-hydrolase domains</fullName>
    </submittedName>
</protein>
<keyword evidence="3" id="KW-0012">Acyltransferase</keyword>
<feature type="domain" description="Acyltransferase 3" evidence="2">
    <location>
        <begin position="20"/>
        <end position="391"/>
    </location>
</feature>
<dbReference type="Pfam" id="PF01757">
    <property type="entry name" value="Acyl_transf_3"/>
    <property type="match status" value="1"/>
</dbReference>
<dbReference type="InterPro" id="IPR050623">
    <property type="entry name" value="Glucan_succinyl_AcylTrfase"/>
</dbReference>